<keyword evidence="3" id="KW-1185">Reference proteome</keyword>
<dbReference type="Proteomes" id="UP000756387">
    <property type="component" value="Unassembled WGS sequence"/>
</dbReference>
<feature type="region of interest" description="Disordered" evidence="1">
    <location>
        <begin position="32"/>
        <end position="51"/>
    </location>
</feature>
<accession>A0ABR9RQ95</accession>
<name>A0ABR9RQ95_9ACTN</name>
<evidence type="ECO:0000313" key="2">
    <source>
        <dbReference type="EMBL" id="MBE7323742.1"/>
    </source>
</evidence>
<proteinExistence type="predicted"/>
<gene>
    <name evidence="2" type="ORF">IEQ44_03650</name>
</gene>
<reference evidence="2 3" key="1">
    <citation type="submission" date="2020-10" db="EMBL/GenBank/DDBJ databases">
        <title>Nocardioides sp. isolated from sludge.</title>
        <authorList>
            <person name="Zhang X."/>
        </authorList>
    </citation>
    <scope>NUCLEOTIDE SEQUENCE [LARGE SCALE GENOMIC DNA]</scope>
    <source>
        <strain evidence="2 3">Y6</strain>
    </source>
</reference>
<dbReference type="RefSeq" id="WP_193637085.1">
    <property type="nucleotide sequence ID" value="NZ_JADCSA010000003.1"/>
</dbReference>
<dbReference type="EMBL" id="JADCSA010000003">
    <property type="protein sequence ID" value="MBE7323742.1"/>
    <property type="molecule type" value="Genomic_DNA"/>
</dbReference>
<protein>
    <submittedName>
        <fullName evidence="2">Uncharacterized protein</fullName>
    </submittedName>
</protein>
<dbReference type="Gene3D" id="2.60.40.2700">
    <property type="match status" value="1"/>
</dbReference>
<sequence>MAGTTGRSRSAAIVAAVLMTLAVVLTLGSPLPAQAKPRVTPPASPAPGEDPVLGAGQLVELAKGARDVRVEESPHGAHVAVSWTVRAGGRSVLWARVKRGSTWGRKVRLSPRKADVVRHDVDLDSDGSLLAAWAERRGKVHSVVVRRVAGNKAARPVSFRARARGGPQVAAGPWRDAVAWVTRHRRTLRPVTSADVGAGWSGPEVLGPRLRTPVVADSLALDADSRYMHLTYLTRDRGAEDPDRPDQKVLAATASWSVLSPTSDRWATRHHLGPLQRLERPRAPMVAVDRSDVATLVFHDNAGPLASGARPYPVVRLFDPRRSGTLTSRLDDLRSLEVTGDDGRPRVLAGVRHREGHVLAAFDTSTGLAPLLKQVTSPEVPGDFDPRDWPTYSACTPARHWFFVWSGDWAEMHCLDNEAGDHVALLNDAFDPTRPVSRVDPDPALPGSTVEGAVPDPLVPIIVLTEDLPRTTADAVWLLDHTAGGTEPRPARLRMKQVRRPKLTGKARVGATLRARPGTWRAAPARVTFRWFVGKRRIAGAKGATLTLTPAVAGTRIRVTMTLTRAGHAPVRVTRQSARVRR</sequence>
<evidence type="ECO:0000256" key="1">
    <source>
        <dbReference type="SAM" id="MobiDB-lite"/>
    </source>
</evidence>
<organism evidence="2 3">
    <name type="scientific">Nocardioides malaquae</name>
    <dbReference type="NCBI Taxonomy" id="2773426"/>
    <lineage>
        <taxon>Bacteria</taxon>
        <taxon>Bacillati</taxon>
        <taxon>Actinomycetota</taxon>
        <taxon>Actinomycetes</taxon>
        <taxon>Propionibacteriales</taxon>
        <taxon>Nocardioidaceae</taxon>
        <taxon>Nocardioides</taxon>
    </lineage>
</organism>
<comment type="caution">
    <text evidence="2">The sequence shown here is derived from an EMBL/GenBank/DDBJ whole genome shotgun (WGS) entry which is preliminary data.</text>
</comment>
<evidence type="ECO:0000313" key="3">
    <source>
        <dbReference type="Proteomes" id="UP000756387"/>
    </source>
</evidence>